<evidence type="ECO:0000259" key="1">
    <source>
        <dbReference type="Pfam" id="PF01370"/>
    </source>
</evidence>
<sequence>MTESAHILGKIVIGGGTGFIGTAIADALRAAKADVWVVSRMPANRSLSWTDISKKGIPEGTRAVINVSGQNVLDFRRKWTEGFKQNVIHSRVQTTKMLANAVKRMKKRPEVVINISGVGFYEPSLTNEYTEECKGGNDFMAQLCSDWERAAQLSPDLGVRNVIIRSGVVLGLYGGILKQIYLPFYMGLGGPIASGKQYLPWIHIDDLVNLFLFAIEEQHVNGVLNGVAPQLITNYEFSKGLIITHVLTYSLIILIVTQAVGRAMWRPTLIPLPESVTDISKKGIPEGTRAVINVSGQNVLDFRRKWTEGFKQNVIHSRVQTTKMLANAVKRMKKRPEVVINISGVGFYEPSLTNEYTEECKGGNDFMAQLCTDWERAAQLPPDLGVRNVIIRSGVVLGLYGGILKQIYLPFYMGLGGPIASGKQYMPWIHIDDLVNLFLFAIEEKHVNGVLNGVAPQLITNYEFSKAVGRAMWRPTLIPLPESVVRLAFGGERAVMMTAGHKVIPKRTLDLDIDSA</sequence>
<evidence type="ECO:0000313" key="3">
    <source>
        <dbReference type="Proteomes" id="UP000728032"/>
    </source>
</evidence>
<dbReference type="Gene3D" id="3.40.50.720">
    <property type="entry name" value="NAD(P)-binding Rossmann-like Domain"/>
    <property type="match status" value="2"/>
</dbReference>
<dbReference type="InterPro" id="IPR001509">
    <property type="entry name" value="Epimerase_deHydtase"/>
</dbReference>
<dbReference type="EMBL" id="CAJPVJ010001338">
    <property type="protein sequence ID" value="CAG2164539.1"/>
    <property type="molecule type" value="Genomic_DNA"/>
</dbReference>
<reference evidence="2" key="1">
    <citation type="submission" date="2020-11" db="EMBL/GenBank/DDBJ databases">
        <authorList>
            <person name="Tran Van P."/>
        </authorList>
    </citation>
    <scope>NUCLEOTIDE SEQUENCE</scope>
</reference>
<dbReference type="NCBIfam" id="TIGR01777">
    <property type="entry name" value="yfcH"/>
    <property type="match status" value="2"/>
</dbReference>
<dbReference type="PANTHER" id="PTHR11092:SF0">
    <property type="entry name" value="EPIMERASE FAMILY PROTEIN SDR39U1"/>
    <property type="match status" value="1"/>
</dbReference>
<gene>
    <name evidence="2" type="ORF">ONB1V03_LOCUS4090</name>
</gene>
<dbReference type="Proteomes" id="UP000728032">
    <property type="component" value="Unassembled WGS sequence"/>
</dbReference>
<dbReference type="InterPro" id="IPR010099">
    <property type="entry name" value="SDR39U1"/>
</dbReference>
<accession>A0A7R9LKH1</accession>
<protein>
    <recommendedName>
        <fullName evidence="1">NAD-dependent epimerase/dehydratase domain-containing protein</fullName>
    </recommendedName>
</protein>
<organism evidence="2">
    <name type="scientific">Oppiella nova</name>
    <dbReference type="NCBI Taxonomy" id="334625"/>
    <lineage>
        <taxon>Eukaryota</taxon>
        <taxon>Metazoa</taxon>
        <taxon>Ecdysozoa</taxon>
        <taxon>Arthropoda</taxon>
        <taxon>Chelicerata</taxon>
        <taxon>Arachnida</taxon>
        <taxon>Acari</taxon>
        <taxon>Acariformes</taxon>
        <taxon>Sarcoptiformes</taxon>
        <taxon>Oribatida</taxon>
        <taxon>Brachypylina</taxon>
        <taxon>Oppioidea</taxon>
        <taxon>Oppiidae</taxon>
        <taxon>Oppiella</taxon>
    </lineage>
</organism>
<dbReference type="EMBL" id="OC916163">
    <property type="protein sequence ID" value="CAD7643351.1"/>
    <property type="molecule type" value="Genomic_DNA"/>
</dbReference>
<evidence type="ECO:0000313" key="2">
    <source>
        <dbReference type="EMBL" id="CAD7643351.1"/>
    </source>
</evidence>
<dbReference type="AlphaFoldDB" id="A0A7R9LKH1"/>
<dbReference type="Pfam" id="PF01370">
    <property type="entry name" value="Epimerase"/>
    <property type="match status" value="1"/>
</dbReference>
<proteinExistence type="predicted"/>
<name>A0A7R9LKH1_9ACAR</name>
<dbReference type="InterPro" id="IPR036291">
    <property type="entry name" value="NAD(P)-bd_dom_sf"/>
</dbReference>
<feature type="domain" description="NAD-dependent epimerase/dehydratase" evidence="1">
    <location>
        <begin position="11"/>
        <end position="217"/>
    </location>
</feature>
<dbReference type="PANTHER" id="PTHR11092">
    <property type="entry name" value="SUGAR NUCLEOTIDE EPIMERASE RELATED"/>
    <property type="match status" value="1"/>
</dbReference>
<dbReference type="OrthoDB" id="276721at2759"/>
<keyword evidence="3" id="KW-1185">Reference proteome</keyword>
<feature type="non-terminal residue" evidence="2">
    <location>
        <position position="516"/>
    </location>
</feature>
<dbReference type="SUPFAM" id="SSF51735">
    <property type="entry name" value="NAD(P)-binding Rossmann-fold domains"/>
    <property type="match status" value="2"/>
</dbReference>